<evidence type="ECO:0000256" key="1">
    <source>
        <dbReference type="ARBA" id="ARBA00009828"/>
    </source>
</evidence>
<evidence type="ECO:0000256" key="6">
    <source>
        <dbReference type="ARBA" id="ARBA00031937"/>
    </source>
</evidence>
<dbReference type="EMBL" id="FMZA01000009">
    <property type="protein sequence ID" value="SDC52029.1"/>
    <property type="molecule type" value="Genomic_DNA"/>
</dbReference>
<dbReference type="GO" id="GO:0016779">
    <property type="term" value="F:nucleotidyltransferase activity"/>
    <property type="evidence" value="ECO:0007669"/>
    <property type="project" value="UniProtKB-KW"/>
</dbReference>
<reference evidence="9 10" key="1">
    <citation type="submission" date="2016-10" db="EMBL/GenBank/DDBJ databases">
        <authorList>
            <person name="de Groot N.N."/>
        </authorList>
    </citation>
    <scope>NUCLEOTIDE SEQUENCE [LARGE SCALE GENOMIC DNA]</scope>
    <source>
        <strain evidence="9 10">DSM 45514</strain>
    </source>
</reference>
<dbReference type="InterPro" id="IPR007759">
    <property type="entry name" value="Asxl_HARE-HTH"/>
</dbReference>
<feature type="region of interest" description="Disordered" evidence="7">
    <location>
        <begin position="97"/>
        <end position="141"/>
    </location>
</feature>
<evidence type="ECO:0000256" key="5">
    <source>
        <dbReference type="ARBA" id="ARBA00023163"/>
    </source>
</evidence>
<dbReference type="Proteomes" id="UP000199387">
    <property type="component" value="Unassembled WGS sequence"/>
</dbReference>
<dbReference type="GO" id="GO:0000428">
    <property type="term" value="C:DNA-directed RNA polymerase complex"/>
    <property type="evidence" value="ECO:0007669"/>
    <property type="project" value="UniProtKB-KW"/>
</dbReference>
<accession>A0A1G6M952</accession>
<keyword evidence="3" id="KW-0808">Transferase</keyword>
<keyword evidence="2 9" id="KW-0240">DNA-directed RNA polymerase</keyword>
<keyword evidence="5" id="KW-0804">Transcription</keyword>
<feature type="compositionally biased region" description="Acidic residues" evidence="7">
    <location>
        <begin position="103"/>
        <end position="133"/>
    </location>
</feature>
<dbReference type="GO" id="GO:0006351">
    <property type="term" value="P:DNA-templated transcription"/>
    <property type="evidence" value="ECO:0007669"/>
    <property type="project" value="InterPro"/>
</dbReference>
<evidence type="ECO:0000256" key="4">
    <source>
        <dbReference type="ARBA" id="ARBA00022695"/>
    </source>
</evidence>
<dbReference type="Gene3D" id="1.10.10.1250">
    <property type="entry name" value="RNA polymerase, subunit delta, N-terminal domain"/>
    <property type="match status" value="1"/>
</dbReference>
<dbReference type="STRING" id="1236220.SAMN04488112_10968"/>
<gene>
    <name evidence="9" type="ORF">SAMN04488112_10968</name>
</gene>
<dbReference type="AlphaFoldDB" id="A0A1G6M952"/>
<proteinExistence type="inferred from homology"/>
<evidence type="ECO:0000313" key="9">
    <source>
        <dbReference type="EMBL" id="SDC52029.1"/>
    </source>
</evidence>
<evidence type="ECO:0000313" key="10">
    <source>
        <dbReference type="Proteomes" id="UP000199387"/>
    </source>
</evidence>
<dbReference type="GO" id="GO:0006355">
    <property type="term" value="P:regulation of DNA-templated transcription"/>
    <property type="evidence" value="ECO:0007669"/>
    <property type="project" value="InterPro"/>
</dbReference>
<dbReference type="NCBIfam" id="TIGR04567">
    <property type="entry name" value="RNAP_delt_lowGC"/>
    <property type="match status" value="1"/>
</dbReference>
<dbReference type="PROSITE" id="PS51913">
    <property type="entry name" value="HTH_HARE"/>
    <property type="match status" value="1"/>
</dbReference>
<keyword evidence="4" id="KW-0548">Nucleotidyltransferase</keyword>
<evidence type="ECO:0000256" key="7">
    <source>
        <dbReference type="SAM" id="MobiDB-lite"/>
    </source>
</evidence>
<comment type="similarity">
    <text evidence="1">Belongs to the RpoE family.</text>
</comment>
<feature type="domain" description="HTH HARE-type" evidence="8">
    <location>
        <begin position="18"/>
        <end position="85"/>
    </location>
</feature>
<evidence type="ECO:0000256" key="2">
    <source>
        <dbReference type="ARBA" id="ARBA00022478"/>
    </source>
</evidence>
<sequence length="141" mass="16202">MMPESLAEKFSHDEVQETSMVDLAHHILEEHGEPMLYQKIMEEVAKLKGFSEAETNRLIAQLYTEINIDGRFVCVGKSLWGLKRWYPLEETTDSAVAQHVKDDDSDEVLDEGLFADEHEEYTEEKDSDEEGFDSDYGVHDS</sequence>
<evidence type="ECO:0000259" key="8">
    <source>
        <dbReference type="PROSITE" id="PS51913"/>
    </source>
</evidence>
<name>A0A1G6M952_9BACL</name>
<organism evidence="9 10">
    <name type="scientific">Melghirimyces thermohalophilus</name>
    <dbReference type="NCBI Taxonomy" id="1236220"/>
    <lineage>
        <taxon>Bacteria</taxon>
        <taxon>Bacillati</taxon>
        <taxon>Bacillota</taxon>
        <taxon>Bacilli</taxon>
        <taxon>Bacillales</taxon>
        <taxon>Thermoactinomycetaceae</taxon>
        <taxon>Melghirimyces</taxon>
    </lineage>
</organism>
<keyword evidence="10" id="KW-1185">Reference proteome</keyword>
<dbReference type="Pfam" id="PF05066">
    <property type="entry name" value="HARE-HTH"/>
    <property type="match status" value="1"/>
</dbReference>
<evidence type="ECO:0000256" key="3">
    <source>
        <dbReference type="ARBA" id="ARBA00022679"/>
    </source>
</evidence>
<dbReference type="InterPro" id="IPR038087">
    <property type="entry name" value="RNAP_delta_N_dom_sf"/>
</dbReference>
<protein>
    <recommendedName>
        <fullName evidence="6">RNAP delta factor</fullName>
    </recommendedName>
</protein>
<dbReference type="InterPro" id="IPR029757">
    <property type="entry name" value="RpoE"/>
</dbReference>